<name>A0A1I1VKD0_9FLAO</name>
<keyword evidence="5 10" id="KW-0819">tRNA processing</keyword>
<feature type="binding site" evidence="10">
    <location>
        <begin position="36"/>
        <end position="41"/>
    </location>
    <ligand>
        <name>substrate</name>
    </ligand>
</feature>
<evidence type="ECO:0000313" key="14">
    <source>
        <dbReference type="EMBL" id="SFD80980.1"/>
    </source>
</evidence>
<dbReference type="Gene3D" id="1.10.20.140">
    <property type="match status" value="1"/>
</dbReference>
<dbReference type="InterPro" id="IPR039657">
    <property type="entry name" value="Dimethylallyltransferase"/>
</dbReference>
<keyword evidence="4 10" id="KW-0808">Transferase</keyword>
<comment type="cofactor">
    <cofactor evidence="1 10">
        <name>Mg(2+)</name>
        <dbReference type="ChEBI" id="CHEBI:18420"/>
    </cofactor>
</comment>
<comment type="function">
    <text evidence="2 10 12">Catalyzes the transfer of a dimethylallyl group onto the adenine at position 37 in tRNAs that read codons beginning with uridine, leading to the formation of N6-(dimethylallyl)adenosine (i(6)A).</text>
</comment>
<keyword evidence="15" id="KW-1185">Reference proteome</keyword>
<feature type="site" description="Interaction with substrate tRNA" evidence="10">
    <location>
        <position position="147"/>
    </location>
</feature>
<feature type="region of interest" description="Interaction with substrate tRNA" evidence="10">
    <location>
        <begin position="189"/>
        <end position="193"/>
    </location>
</feature>
<evidence type="ECO:0000256" key="5">
    <source>
        <dbReference type="ARBA" id="ARBA00022694"/>
    </source>
</evidence>
<evidence type="ECO:0000256" key="11">
    <source>
        <dbReference type="RuleBase" id="RU003783"/>
    </source>
</evidence>
<dbReference type="STRING" id="739143.SAMN05216297_112105"/>
<organism evidence="14 15">
    <name type="scientific">Flavobacterium phragmitis</name>
    <dbReference type="NCBI Taxonomy" id="739143"/>
    <lineage>
        <taxon>Bacteria</taxon>
        <taxon>Pseudomonadati</taxon>
        <taxon>Bacteroidota</taxon>
        <taxon>Flavobacteriia</taxon>
        <taxon>Flavobacteriales</taxon>
        <taxon>Flavobacteriaceae</taxon>
        <taxon>Flavobacterium</taxon>
    </lineage>
</organism>
<dbReference type="Pfam" id="PF01715">
    <property type="entry name" value="IPPT"/>
    <property type="match status" value="1"/>
</dbReference>
<keyword evidence="7 10" id="KW-0067">ATP-binding</keyword>
<evidence type="ECO:0000313" key="15">
    <source>
        <dbReference type="Proteomes" id="UP000199672"/>
    </source>
</evidence>
<evidence type="ECO:0000256" key="2">
    <source>
        <dbReference type="ARBA" id="ARBA00003213"/>
    </source>
</evidence>
<keyword evidence="8 10" id="KW-0460">Magnesium</keyword>
<sequence length="331" mass="38408">MVALLYQKNLTNISPGFPFPSGLKTMKYLITIVGPTAIGKTALSITLAQHFKCEIVSCDSRQFFKEMTIGTAVPSQEELNAAKHHFIQNKSIFENYTVGDYEKEALAKIEELFQTNDFVILIGGSGLYVDAILKGFDEFPEINPKVREEVNSNYEKLGIEYLQEQLKNLDPEYYQKITAENPQTLQNPQRMMRFVEVCIGSQKPYSSFLNQKKNNRNFTPILIGLDADREIIYSRINQRVDIMMNEGLLKEAEALYPNKALNALQTVGYRELFSYFDGEFTLPFAIEEIKKNTRRFSKRQLTWFKRNENTKWFDYATDRKEIINYIENLLK</sequence>
<dbReference type="EMBL" id="FOMH01000012">
    <property type="protein sequence ID" value="SFD80980.1"/>
    <property type="molecule type" value="Genomic_DNA"/>
</dbReference>
<evidence type="ECO:0000256" key="7">
    <source>
        <dbReference type="ARBA" id="ARBA00022840"/>
    </source>
</evidence>
<comment type="catalytic activity">
    <reaction evidence="9 10 11">
        <text>adenosine(37) in tRNA + dimethylallyl diphosphate = N(6)-dimethylallyladenosine(37) in tRNA + diphosphate</text>
        <dbReference type="Rhea" id="RHEA:26482"/>
        <dbReference type="Rhea" id="RHEA-COMP:10162"/>
        <dbReference type="Rhea" id="RHEA-COMP:10375"/>
        <dbReference type="ChEBI" id="CHEBI:33019"/>
        <dbReference type="ChEBI" id="CHEBI:57623"/>
        <dbReference type="ChEBI" id="CHEBI:74411"/>
        <dbReference type="ChEBI" id="CHEBI:74415"/>
        <dbReference type="EC" id="2.5.1.75"/>
    </reaction>
</comment>
<dbReference type="SUPFAM" id="SSF52540">
    <property type="entry name" value="P-loop containing nucleoside triphosphate hydrolases"/>
    <property type="match status" value="2"/>
</dbReference>
<dbReference type="GO" id="GO:0005524">
    <property type="term" value="F:ATP binding"/>
    <property type="evidence" value="ECO:0007669"/>
    <property type="project" value="UniProtKB-UniRule"/>
</dbReference>
<comment type="similarity">
    <text evidence="3 10 13">Belongs to the IPP transferase family.</text>
</comment>
<evidence type="ECO:0000256" key="6">
    <source>
        <dbReference type="ARBA" id="ARBA00022741"/>
    </source>
</evidence>
<dbReference type="PANTHER" id="PTHR11088:SF60">
    <property type="entry name" value="TRNA DIMETHYLALLYLTRANSFERASE"/>
    <property type="match status" value="1"/>
</dbReference>
<comment type="subunit">
    <text evidence="10">Monomer.</text>
</comment>
<evidence type="ECO:0000256" key="3">
    <source>
        <dbReference type="ARBA" id="ARBA00005842"/>
    </source>
</evidence>
<feature type="binding site" evidence="10">
    <location>
        <begin position="34"/>
        <end position="41"/>
    </location>
    <ligand>
        <name>ATP</name>
        <dbReference type="ChEBI" id="CHEBI:30616"/>
    </ligand>
</feature>
<gene>
    <name evidence="10" type="primary">miaA</name>
    <name evidence="14" type="ORF">SAMN05216297_112105</name>
</gene>
<dbReference type="GO" id="GO:0006400">
    <property type="term" value="P:tRNA modification"/>
    <property type="evidence" value="ECO:0007669"/>
    <property type="project" value="TreeGrafter"/>
</dbReference>
<dbReference type="HAMAP" id="MF_00185">
    <property type="entry name" value="IPP_trans"/>
    <property type="match status" value="1"/>
</dbReference>
<evidence type="ECO:0000256" key="9">
    <source>
        <dbReference type="ARBA" id="ARBA00049563"/>
    </source>
</evidence>
<dbReference type="EC" id="2.5.1.75" evidence="10"/>
<evidence type="ECO:0000256" key="1">
    <source>
        <dbReference type="ARBA" id="ARBA00001946"/>
    </source>
</evidence>
<feature type="site" description="Interaction with substrate tRNA" evidence="10">
    <location>
        <position position="125"/>
    </location>
</feature>
<dbReference type="InterPro" id="IPR027417">
    <property type="entry name" value="P-loop_NTPase"/>
</dbReference>
<dbReference type="Proteomes" id="UP000199672">
    <property type="component" value="Unassembled WGS sequence"/>
</dbReference>
<reference evidence="15" key="1">
    <citation type="submission" date="2016-10" db="EMBL/GenBank/DDBJ databases">
        <authorList>
            <person name="Varghese N."/>
            <person name="Submissions S."/>
        </authorList>
    </citation>
    <scope>NUCLEOTIDE SEQUENCE [LARGE SCALE GENOMIC DNA]</scope>
    <source>
        <strain evidence="15">CGMCC 1.10370</strain>
    </source>
</reference>
<evidence type="ECO:0000256" key="12">
    <source>
        <dbReference type="RuleBase" id="RU003784"/>
    </source>
</evidence>
<dbReference type="PANTHER" id="PTHR11088">
    <property type="entry name" value="TRNA DIMETHYLALLYLTRANSFERASE"/>
    <property type="match status" value="1"/>
</dbReference>
<evidence type="ECO:0000256" key="4">
    <source>
        <dbReference type="ARBA" id="ARBA00022679"/>
    </source>
</evidence>
<keyword evidence="6 10" id="KW-0547">Nucleotide-binding</keyword>
<comment type="caution">
    <text evidence="10">Lacks conserved residue(s) required for the propagation of feature annotation.</text>
</comment>
<proteinExistence type="inferred from homology"/>
<accession>A0A1I1VKD0</accession>
<feature type="region of interest" description="Interaction with substrate tRNA" evidence="10">
    <location>
        <begin position="59"/>
        <end position="62"/>
    </location>
</feature>
<evidence type="ECO:0000256" key="8">
    <source>
        <dbReference type="ARBA" id="ARBA00022842"/>
    </source>
</evidence>
<evidence type="ECO:0000256" key="10">
    <source>
        <dbReference type="HAMAP-Rule" id="MF_00185"/>
    </source>
</evidence>
<protein>
    <recommendedName>
        <fullName evidence="10">tRNA dimethylallyltransferase</fullName>
        <ecNumber evidence="10">2.5.1.75</ecNumber>
    </recommendedName>
    <alternativeName>
        <fullName evidence="10">Dimethylallyl diphosphate:tRNA dimethylallyltransferase</fullName>
        <shortName evidence="10">DMAPP:tRNA dimethylallyltransferase</shortName>
        <shortName evidence="10">DMATase</shortName>
    </alternativeName>
    <alternativeName>
        <fullName evidence="10">Isopentenyl-diphosphate:tRNA isopentenyltransferase</fullName>
        <shortName evidence="10">IPP transferase</shortName>
        <shortName evidence="10">IPPT</shortName>
        <shortName evidence="10">IPTase</shortName>
    </alternativeName>
</protein>
<dbReference type="InterPro" id="IPR018022">
    <property type="entry name" value="IPT"/>
</dbReference>
<evidence type="ECO:0000256" key="13">
    <source>
        <dbReference type="RuleBase" id="RU003785"/>
    </source>
</evidence>
<dbReference type="GO" id="GO:0052381">
    <property type="term" value="F:tRNA dimethylallyltransferase activity"/>
    <property type="evidence" value="ECO:0007669"/>
    <property type="project" value="UniProtKB-UniRule"/>
</dbReference>
<dbReference type="Gene3D" id="3.40.50.300">
    <property type="entry name" value="P-loop containing nucleotide triphosphate hydrolases"/>
    <property type="match status" value="1"/>
</dbReference>
<dbReference type="NCBIfam" id="TIGR00174">
    <property type="entry name" value="miaA"/>
    <property type="match status" value="1"/>
</dbReference>
<dbReference type="AlphaFoldDB" id="A0A1I1VKD0"/>